<keyword evidence="4" id="KW-1185">Reference proteome</keyword>
<accession>A0ABW1ZFL7</accession>
<comment type="similarity">
    <text evidence="1">Belongs to the 4-hydroxybenzoyl-CoA thioesterase family.</text>
</comment>
<dbReference type="Gene3D" id="3.10.129.10">
    <property type="entry name" value="Hotdog Thioesterase"/>
    <property type="match status" value="1"/>
</dbReference>
<protein>
    <submittedName>
        <fullName evidence="3">Acyl-CoA thioesterase</fullName>
        <ecNumber evidence="3">3.1.2.-</ecNumber>
    </submittedName>
</protein>
<dbReference type="RefSeq" id="WP_263371275.1">
    <property type="nucleotide sequence ID" value="NZ_JAGSYD010000002.1"/>
</dbReference>
<dbReference type="InterPro" id="IPR006684">
    <property type="entry name" value="YbgC/YbaW"/>
</dbReference>
<evidence type="ECO:0000313" key="4">
    <source>
        <dbReference type="Proteomes" id="UP001596391"/>
    </source>
</evidence>
<dbReference type="InterPro" id="IPR029069">
    <property type="entry name" value="HotDog_dom_sf"/>
</dbReference>
<dbReference type="Pfam" id="PF13279">
    <property type="entry name" value="4HBT_2"/>
    <property type="match status" value="1"/>
</dbReference>
<evidence type="ECO:0000256" key="2">
    <source>
        <dbReference type="ARBA" id="ARBA00022801"/>
    </source>
</evidence>
<reference evidence="4" key="1">
    <citation type="journal article" date="2019" name="Int. J. Syst. Evol. Microbiol.">
        <title>The Global Catalogue of Microorganisms (GCM) 10K type strain sequencing project: providing services to taxonomists for standard genome sequencing and annotation.</title>
        <authorList>
            <consortium name="The Broad Institute Genomics Platform"/>
            <consortium name="The Broad Institute Genome Sequencing Center for Infectious Disease"/>
            <person name="Wu L."/>
            <person name="Ma J."/>
        </authorList>
    </citation>
    <scope>NUCLEOTIDE SEQUENCE [LARGE SCALE GENOMIC DNA]</scope>
    <source>
        <strain evidence="4">CGMCC 1.16026</strain>
    </source>
</reference>
<dbReference type="GO" id="GO:0016787">
    <property type="term" value="F:hydrolase activity"/>
    <property type="evidence" value="ECO:0007669"/>
    <property type="project" value="UniProtKB-KW"/>
</dbReference>
<sequence>MEALLERGFSETRLRVRYAETDQMGVVYHANYLVWMEVGRVEFVRETGLDYAAMEREDNALIAVVNVNVRYKSPARYDDEILVRTKLAEARGSIIRFTYSVVRESDGAELATGETVHVVVDREMKRTRIPARFAERFEKLLPAKDEA</sequence>
<evidence type="ECO:0000313" key="3">
    <source>
        <dbReference type="EMBL" id="MFC6646973.1"/>
    </source>
</evidence>
<gene>
    <name evidence="3" type="ORF">ACFQBQ_15590</name>
</gene>
<dbReference type="PANTHER" id="PTHR31793:SF27">
    <property type="entry name" value="NOVEL THIOESTERASE SUPERFAMILY DOMAIN AND SAPOSIN A-TYPE DOMAIN CONTAINING PROTEIN (0610012H03RIK)"/>
    <property type="match status" value="1"/>
</dbReference>
<proteinExistence type="inferred from homology"/>
<keyword evidence="2 3" id="KW-0378">Hydrolase</keyword>
<dbReference type="InterPro" id="IPR050563">
    <property type="entry name" value="4-hydroxybenzoyl-CoA_TE"/>
</dbReference>
<name>A0ABW1ZFL7_9BACT</name>
<dbReference type="PANTHER" id="PTHR31793">
    <property type="entry name" value="4-HYDROXYBENZOYL-COA THIOESTERASE FAMILY MEMBER"/>
    <property type="match status" value="1"/>
</dbReference>
<dbReference type="SUPFAM" id="SSF54637">
    <property type="entry name" value="Thioesterase/thiol ester dehydrase-isomerase"/>
    <property type="match status" value="1"/>
</dbReference>
<comment type="caution">
    <text evidence="3">The sequence shown here is derived from an EMBL/GenBank/DDBJ whole genome shotgun (WGS) entry which is preliminary data.</text>
</comment>
<dbReference type="EC" id="3.1.2.-" evidence="3"/>
<dbReference type="EMBL" id="JBHSWI010000001">
    <property type="protein sequence ID" value="MFC6646973.1"/>
    <property type="molecule type" value="Genomic_DNA"/>
</dbReference>
<dbReference type="PIRSF" id="PIRSF003230">
    <property type="entry name" value="YbgC"/>
    <property type="match status" value="1"/>
</dbReference>
<dbReference type="PROSITE" id="PS01328">
    <property type="entry name" value="4HBCOA_THIOESTERASE"/>
    <property type="match status" value="1"/>
</dbReference>
<dbReference type="Proteomes" id="UP001596391">
    <property type="component" value="Unassembled WGS sequence"/>
</dbReference>
<organism evidence="3 4">
    <name type="scientific">Granulicella cerasi</name>
    <dbReference type="NCBI Taxonomy" id="741063"/>
    <lineage>
        <taxon>Bacteria</taxon>
        <taxon>Pseudomonadati</taxon>
        <taxon>Acidobacteriota</taxon>
        <taxon>Terriglobia</taxon>
        <taxon>Terriglobales</taxon>
        <taxon>Acidobacteriaceae</taxon>
        <taxon>Granulicella</taxon>
    </lineage>
</organism>
<dbReference type="CDD" id="cd00586">
    <property type="entry name" value="4HBT"/>
    <property type="match status" value="1"/>
</dbReference>
<evidence type="ECO:0000256" key="1">
    <source>
        <dbReference type="ARBA" id="ARBA00005953"/>
    </source>
</evidence>
<dbReference type="InterPro" id="IPR008272">
    <property type="entry name" value="HB-CoA_thioesterase_AS"/>
</dbReference>
<dbReference type="NCBIfam" id="TIGR00051">
    <property type="entry name" value="YbgC/FadM family acyl-CoA thioesterase"/>
    <property type="match status" value="1"/>
</dbReference>